<dbReference type="OrthoDB" id="7492271at2"/>
<dbReference type="AlphaFoldDB" id="A0A175RTG6"/>
<dbReference type="EMBL" id="LDPZ01000062">
    <property type="protein sequence ID" value="KTQ85282.1"/>
    <property type="molecule type" value="Genomic_DNA"/>
</dbReference>
<dbReference type="InterPro" id="IPR036390">
    <property type="entry name" value="WH_DNA-bd_sf"/>
</dbReference>
<organism evidence="7 9">
    <name type="scientific">Aureimonas ureilytica</name>
    <dbReference type="NCBI Taxonomy" id="401562"/>
    <lineage>
        <taxon>Bacteria</taxon>
        <taxon>Pseudomonadati</taxon>
        <taxon>Pseudomonadota</taxon>
        <taxon>Alphaproteobacteria</taxon>
        <taxon>Hyphomicrobiales</taxon>
        <taxon>Aurantimonadaceae</taxon>
        <taxon>Aureimonas</taxon>
    </lineage>
</organism>
<dbReference type="PANTHER" id="PTHR30419:SF8">
    <property type="entry name" value="NITROGEN ASSIMILATION TRANSCRIPTIONAL ACTIVATOR-RELATED"/>
    <property type="match status" value="1"/>
</dbReference>
<evidence type="ECO:0000313" key="7">
    <source>
        <dbReference type="EMBL" id="KTR06274.1"/>
    </source>
</evidence>
<dbReference type="Pfam" id="PF00126">
    <property type="entry name" value="HTH_1"/>
    <property type="match status" value="1"/>
</dbReference>
<dbReference type="Gene3D" id="3.40.190.290">
    <property type="match status" value="1"/>
</dbReference>
<dbReference type="STRING" id="401562.NS365_07565"/>
<dbReference type="InterPro" id="IPR050950">
    <property type="entry name" value="HTH-type_LysR_regulators"/>
</dbReference>
<dbReference type="InterPro" id="IPR036388">
    <property type="entry name" value="WH-like_DNA-bd_sf"/>
</dbReference>
<protein>
    <submittedName>
        <fullName evidence="7">LysR family transcriptional regulator</fullName>
    </submittedName>
</protein>
<comment type="caution">
    <text evidence="7">The sequence shown here is derived from an EMBL/GenBank/DDBJ whole genome shotgun (WGS) entry which is preliminary data.</text>
</comment>
<keyword evidence="9" id="KW-1185">Reference proteome</keyword>
<dbReference type="Proteomes" id="UP000078529">
    <property type="component" value="Unassembled WGS sequence"/>
</dbReference>
<dbReference type="GO" id="GO:0003700">
    <property type="term" value="F:DNA-binding transcription factor activity"/>
    <property type="evidence" value="ECO:0007669"/>
    <property type="project" value="InterPro"/>
</dbReference>
<sequence>MPDQAARGLSRLTMRQIHLLATIDDASSLKGAAARIGMSQPRATKCLQEIEEAAEQQLFVRTNRGLTPTPAGSCAIRHAKVMISQIRSFREELRHIADGAWARLRVGTIMGAVPLVTEAVLVFTERFPSVSIEILEDTSGELLRQLDRGDLDLVIGRSSVSATPELYDTFAFHDELLSVVANPAHPLVGRKRVQLADFSDSRWIVYTARMPMRLSLEQEYREADLAFPRALVETRSAFTTMSLVQSSPNYVALLSNDVANVFASLGVARTLAFRLRSKSQAYELITRTRTPLPPAASEFIRLLTLR</sequence>
<dbReference type="EMBL" id="LDQA01000019">
    <property type="protein sequence ID" value="KTR06274.1"/>
    <property type="molecule type" value="Genomic_DNA"/>
</dbReference>
<dbReference type="PATRIC" id="fig|401562.3.peg.4479"/>
<keyword evidence="3" id="KW-0238">DNA-binding</keyword>
<dbReference type="PROSITE" id="PS50931">
    <property type="entry name" value="HTH_LYSR"/>
    <property type="match status" value="1"/>
</dbReference>
<evidence type="ECO:0000256" key="4">
    <source>
        <dbReference type="ARBA" id="ARBA00023163"/>
    </source>
</evidence>
<evidence type="ECO:0000256" key="2">
    <source>
        <dbReference type="ARBA" id="ARBA00023015"/>
    </source>
</evidence>
<accession>A0A175RTG6</accession>
<evidence type="ECO:0000313" key="8">
    <source>
        <dbReference type="Proteomes" id="UP000078272"/>
    </source>
</evidence>
<dbReference type="GO" id="GO:0005829">
    <property type="term" value="C:cytosol"/>
    <property type="evidence" value="ECO:0007669"/>
    <property type="project" value="TreeGrafter"/>
</dbReference>
<comment type="similarity">
    <text evidence="1">Belongs to the LysR transcriptional regulatory family.</text>
</comment>
<proteinExistence type="inferred from homology"/>
<evidence type="ECO:0000259" key="5">
    <source>
        <dbReference type="PROSITE" id="PS50931"/>
    </source>
</evidence>
<dbReference type="Proteomes" id="UP000078272">
    <property type="component" value="Unassembled WGS sequence"/>
</dbReference>
<dbReference type="SUPFAM" id="SSF46785">
    <property type="entry name" value="Winged helix' DNA-binding domain"/>
    <property type="match status" value="1"/>
</dbReference>
<feature type="domain" description="HTH lysR-type" evidence="5">
    <location>
        <begin position="12"/>
        <end position="69"/>
    </location>
</feature>
<reference evidence="8 9" key="1">
    <citation type="journal article" date="2016" name="Front. Microbiol.">
        <title>Genomic Resource of Rice Seed Associated Bacteria.</title>
        <authorList>
            <person name="Midha S."/>
            <person name="Bansal K."/>
            <person name="Sharma S."/>
            <person name="Kumar N."/>
            <person name="Patil P.P."/>
            <person name="Chaudhry V."/>
            <person name="Patil P.B."/>
        </authorList>
    </citation>
    <scope>NUCLEOTIDE SEQUENCE [LARGE SCALE GENOMIC DNA]</scope>
    <source>
        <strain evidence="6 8">NS226</strain>
        <strain evidence="7 9">NS365</strain>
    </source>
</reference>
<evidence type="ECO:0000256" key="1">
    <source>
        <dbReference type="ARBA" id="ARBA00009437"/>
    </source>
</evidence>
<dbReference type="PANTHER" id="PTHR30419">
    <property type="entry name" value="HTH-TYPE TRANSCRIPTIONAL REGULATOR YBHD"/>
    <property type="match status" value="1"/>
</dbReference>
<dbReference type="Gene3D" id="1.10.10.10">
    <property type="entry name" value="Winged helix-like DNA-binding domain superfamily/Winged helix DNA-binding domain"/>
    <property type="match status" value="1"/>
</dbReference>
<dbReference type="GO" id="GO:0003677">
    <property type="term" value="F:DNA binding"/>
    <property type="evidence" value="ECO:0007669"/>
    <property type="project" value="UniProtKB-KW"/>
</dbReference>
<dbReference type="InterPro" id="IPR005119">
    <property type="entry name" value="LysR_subst-bd"/>
</dbReference>
<evidence type="ECO:0000256" key="3">
    <source>
        <dbReference type="ARBA" id="ARBA00023125"/>
    </source>
</evidence>
<dbReference type="InterPro" id="IPR000847">
    <property type="entry name" value="LysR_HTH_N"/>
</dbReference>
<name>A0A175RTG6_9HYPH</name>
<dbReference type="Pfam" id="PF03466">
    <property type="entry name" value="LysR_substrate"/>
    <property type="match status" value="1"/>
</dbReference>
<evidence type="ECO:0000313" key="6">
    <source>
        <dbReference type="EMBL" id="KTQ85282.1"/>
    </source>
</evidence>
<keyword evidence="4" id="KW-0804">Transcription</keyword>
<dbReference type="SUPFAM" id="SSF53850">
    <property type="entry name" value="Periplasmic binding protein-like II"/>
    <property type="match status" value="1"/>
</dbReference>
<keyword evidence="2" id="KW-0805">Transcription regulation</keyword>
<dbReference type="RefSeq" id="WP_058599675.1">
    <property type="nucleotide sequence ID" value="NZ_LDPZ01000062.1"/>
</dbReference>
<evidence type="ECO:0000313" key="9">
    <source>
        <dbReference type="Proteomes" id="UP000078529"/>
    </source>
</evidence>
<gene>
    <name evidence="6" type="ORF">NS226_20270</name>
    <name evidence="7" type="ORF">NS365_07565</name>
</gene>